<protein>
    <submittedName>
        <fullName evidence="1">Uncharacterized protein</fullName>
    </submittedName>
</protein>
<gene>
    <name evidence="1" type="ORF">BpHYR1_019005</name>
</gene>
<sequence length="73" mass="8827">MLELVLMCIRTRFKFFYLDLSKLAQQTLILGIYLENSRKIFSGFERKMPDDPYLKNDPTKKMTFSRKRNFIIL</sequence>
<evidence type="ECO:0000313" key="2">
    <source>
        <dbReference type="Proteomes" id="UP000276133"/>
    </source>
</evidence>
<evidence type="ECO:0000313" key="1">
    <source>
        <dbReference type="EMBL" id="RNA26084.1"/>
    </source>
</evidence>
<reference evidence="1 2" key="1">
    <citation type="journal article" date="2018" name="Sci. Rep.">
        <title>Genomic signatures of local adaptation to the degree of environmental predictability in rotifers.</title>
        <authorList>
            <person name="Franch-Gras L."/>
            <person name="Hahn C."/>
            <person name="Garcia-Roger E.M."/>
            <person name="Carmona M.J."/>
            <person name="Serra M."/>
            <person name="Gomez A."/>
        </authorList>
    </citation>
    <scope>NUCLEOTIDE SEQUENCE [LARGE SCALE GENOMIC DNA]</scope>
    <source>
        <strain evidence="1">HYR1</strain>
    </source>
</reference>
<keyword evidence="2" id="KW-1185">Reference proteome</keyword>
<accession>A0A3M7RRA5</accession>
<name>A0A3M7RRA5_BRAPC</name>
<comment type="caution">
    <text evidence="1">The sequence shown here is derived from an EMBL/GenBank/DDBJ whole genome shotgun (WGS) entry which is preliminary data.</text>
</comment>
<dbReference type="EMBL" id="REGN01002807">
    <property type="protein sequence ID" value="RNA26084.1"/>
    <property type="molecule type" value="Genomic_DNA"/>
</dbReference>
<proteinExistence type="predicted"/>
<dbReference type="AlphaFoldDB" id="A0A3M7RRA5"/>
<dbReference type="Proteomes" id="UP000276133">
    <property type="component" value="Unassembled WGS sequence"/>
</dbReference>
<organism evidence="1 2">
    <name type="scientific">Brachionus plicatilis</name>
    <name type="common">Marine rotifer</name>
    <name type="synonym">Brachionus muelleri</name>
    <dbReference type="NCBI Taxonomy" id="10195"/>
    <lineage>
        <taxon>Eukaryota</taxon>
        <taxon>Metazoa</taxon>
        <taxon>Spiralia</taxon>
        <taxon>Gnathifera</taxon>
        <taxon>Rotifera</taxon>
        <taxon>Eurotatoria</taxon>
        <taxon>Monogononta</taxon>
        <taxon>Pseudotrocha</taxon>
        <taxon>Ploima</taxon>
        <taxon>Brachionidae</taxon>
        <taxon>Brachionus</taxon>
    </lineage>
</organism>